<feature type="non-terminal residue" evidence="1">
    <location>
        <position position="1"/>
    </location>
</feature>
<dbReference type="Proteomes" id="UP000236291">
    <property type="component" value="Unassembled WGS sequence"/>
</dbReference>
<reference evidence="1 2" key="1">
    <citation type="journal article" date="2014" name="Am. J. Bot.">
        <title>Genome assembly and annotation for red clover (Trifolium pratense; Fabaceae).</title>
        <authorList>
            <person name="Istvanek J."/>
            <person name="Jaros M."/>
            <person name="Krenek A."/>
            <person name="Repkova J."/>
        </authorList>
    </citation>
    <scope>NUCLEOTIDE SEQUENCE [LARGE SCALE GENOMIC DNA]</scope>
    <source>
        <strain evidence="2">cv. Tatra</strain>
        <tissue evidence="1">Young leaves</tissue>
    </source>
</reference>
<gene>
    <name evidence="1" type="ORF">L195_g037624</name>
</gene>
<evidence type="ECO:0000313" key="2">
    <source>
        <dbReference type="Proteomes" id="UP000236291"/>
    </source>
</evidence>
<dbReference type="EMBL" id="ASHM01040228">
    <property type="protein sequence ID" value="PNX81600.1"/>
    <property type="molecule type" value="Genomic_DNA"/>
</dbReference>
<protein>
    <submittedName>
        <fullName evidence="1">Uncharacterized protein</fullName>
    </submittedName>
</protein>
<sequence length="71" mass="8250">ARLRHAQLTAHKQPISLFQLRHAQPLLRMAQGTWAGPVLCYSASFQRQFQQIDLENRIQKLERVIAKLKEA</sequence>
<comment type="caution">
    <text evidence="1">The sequence shown here is derived from an EMBL/GenBank/DDBJ whole genome shotgun (WGS) entry which is preliminary data.</text>
</comment>
<reference evidence="1 2" key="2">
    <citation type="journal article" date="2017" name="Front. Plant Sci.">
        <title>Gene Classification and Mining of Molecular Markers Useful in Red Clover (Trifolium pratense) Breeding.</title>
        <authorList>
            <person name="Istvanek J."/>
            <person name="Dluhosova J."/>
            <person name="Dluhos P."/>
            <person name="Patkova L."/>
            <person name="Nedelnik J."/>
            <person name="Repkova J."/>
        </authorList>
    </citation>
    <scope>NUCLEOTIDE SEQUENCE [LARGE SCALE GENOMIC DNA]</scope>
    <source>
        <strain evidence="2">cv. Tatra</strain>
        <tissue evidence="1">Young leaves</tissue>
    </source>
</reference>
<name>A0A2K3LST6_TRIPR</name>
<proteinExistence type="predicted"/>
<organism evidence="1 2">
    <name type="scientific">Trifolium pratense</name>
    <name type="common">Red clover</name>
    <dbReference type="NCBI Taxonomy" id="57577"/>
    <lineage>
        <taxon>Eukaryota</taxon>
        <taxon>Viridiplantae</taxon>
        <taxon>Streptophyta</taxon>
        <taxon>Embryophyta</taxon>
        <taxon>Tracheophyta</taxon>
        <taxon>Spermatophyta</taxon>
        <taxon>Magnoliopsida</taxon>
        <taxon>eudicotyledons</taxon>
        <taxon>Gunneridae</taxon>
        <taxon>Pentapetalae</taxon>
        <taxon>rosids</taxon>
        <taxon>fabids</taxon>
        <taxon>Fabales</taxon>
        <taxon>Fabaceae</taxon>
        <taxon>Papilionoideae</taxon>
        <taxon>50 kb inversion clade</taxon>
        <taxon>NPAAA clade</taxon>
        <taxon>Hologalegina</taxon>
        <taxon>IRL clade</taxon>
        <taxon>Trifolieae</taxon>
        <taxon>Trifolium</taxon>
    </lineage>
</organism>
<accession>A0A2K3LST6</accession>
<dbReference type="AlphaFoldDB" id="A0A2K3LST6"/>
<evidence type="ECO:0000313" key="1">
    <source>
        <dbReference type="EMBL" id="PNX81600.1"/>
    </source>
</evidence>